<dbReference type="KEGG" id="dsy:DSY3005"/>
<dbReference type="Pfam" id="PF13276">
    <property type="entry name" value="HTH_21"/>
    <property type="match status" value="1"/>
</dbReference>
<reference evidence="3 4" key="1">
    <citation type="journal article" date="2006" name="J. Bacteriol.">
        <title>Complete genome sequence of the dehalorespiring bacterium Desulfitobacterium hafniense Y51 and comparison with Dehalococcoides ethenogenes 195.</title>
        <authorList>
            <person name="Nonaka H."/>
            <person name="Keresztes G."/>
            <person name="Shinoda Y."/>
            <person name="Ikenaga Y."/>
            <person name="Abe M."/>
            <person name="Naito K."/>
            <person name="Inatomi K."/>
            <person name="Furukawa K."/>
            <person name="Inui M."/>
            <person name="Yukawa H."/>
        </authorList>
    </citation>
    <scope>NUCLEOTIDE SEQUENCE [LARGE SCALE GENOMIC DNA]</scope>
    <source>
        <strain evidence="3 4">Y51</strain>
    </source>
</reference>
<dbReference type="STRING" id="138119.DSY3005"/>
<keyword evidence="4" id="KW-1185">Reference proteome</keyword>
<proteinExistence type="predicted"/>
<protein>
    <recommendedName>
        <fullName evidence="2">HTH-like domain-containing protein</fullName>
    </recommendedName>
</protein>
<dbReference type="Proteomes" id="UP000001946">
    <property type="component" value="Chromosome"/>
</dbReference>
<feature type="compositionally biased region" description="Basic and acidic residues" evidence="1">
    <location>
        <begin position="15"/>
        <end position="26"/>
    </location>
</feature>
<organism evidence="3 4">
    <name type="scientific">Desulfitobacterium hafniense (strain Y51)</name>
    <dbReference type="NCBI Taxonomy" id="138119"/>
    <lineage>
        <taxon>Bacteria</taxon>
        <taxon>Bacillati</taxon>
        <taxon>Bacillota</taxon>
        <taxon>Clostridia</taxon>
        <taxon>Eubacteriales</taxon>
        <taxon>Desulfitobacteriaceae</taxon>
        <taxon>Desulfitobacterium</taxon>
    </lineage>
</organism>
<dbReference type="InterPro" id="IPR025948">
    <property type="entry name" value="HTH-like_dom"/>
</dbReference>
<dbReference type="HOGENOM" id="CLU_027402_21_2_9"/>
<dbReference type="InterPro" id="IPR050900">
    <property type="entry name" value="Transposase_IS3/IS150/IS904"/>
</dbReference>
<feature type="domain" description="HTH-like" evidence="2">
    <location>
        <begin position="26"/>
        <end position="82"/>
    </location>
</feature>
<accession>Q24T48</accession>
<sequence length="145" mass="16559">MCETLEVSRSGFYDGDGREPSPRQKEDEEILKVLKETHTETQGMIGLDKLWKEVREAGFECGRNRVYRLQKANNLYSVRKKPFRVGLTDSNHTLPKAPNLLNQNFQVDAPNTVWVTDITQFKPATPNCIWQPSKTCFTKRSSAGP</sequence>
<evidence type="ECO:0000256" key="1">
    <source>
        <dbReference type="SAM" id="MobiDB-lite"/>
    </source>
</evidence>
<evidence type="ECO:0000313" key="4">
    <source>
        <dbReference type="Proteomes" id="UP000001946"/>
    </source>
</evidence>
<dbReference type="AlphaFoldDB" id="Q24T48"/>
<evidence type="ECO:0000313" key="3">
    <source>
        <dbReference type="EMBL" id="BAE84794.1"/>
    </source>
</evidence>
<feature type="region of interest" description="Disordered" evidence="1">
    <location>
        <begin position="1"/>
        <end position="26"/>
    </location>
</feature>
<name>Q24T48_DESHY</name>
<dbReference type="eggNOG" id="COG2801">
    <property type="taxonomic scope" value="Bacteria"/>
</dbReference>
<dbReference type="PANTHER" id="PTHR46889:SF4">
    <property type="entry name" value="TRANSPOSASE INSO FOR INSERTION SEQUENCE ELEMENT IS911B-RELATED"/>
    <property type="match status" value="1"/>
</dbReference>
<gene>
    <name evidence="3" type="ordered locus">DSY3005</name>
</gene>
<evidence type="ECO:0000259" key="2">
    <source>
        <dbReference type="Pfam" id="PF13276"/>
    </source>
</evidence>
<dbReference type="EMBL" id="AP008230">
    <property type="protein sequence ID" value="BAE84794.1"/>
    <property type="molecule type" value="Genomic_DNA"/>
</dbReference>
<dbReference type="PANTHER" id="PTHR46889">
    <property type="entry name" value="TRANSPOSASE INSF FOR INSERTION SEQUENCE IS3B-RELATED"/>
    <property type="match status" value="1"/>
</dbReference>